<feature type="compositionally biased region" description="Basic residues" evidence="1">
    <location>
        <begin position="59"/>
        <end position="71"/>
    </location>
</feature>
<dbReference type="EMBL" id="BPQG01000016">
    <property type="protein sequence ID" value="GJD43489.1"/>
    <property type="molecule type" value="Genomic_DNA"/>
</dbReference>
<sequence length="71" mass="7782">MKKILLGATLAIGLLAGTNMPSQAAPGDGLSRNAAATGNSTFAGQHRMARRGSMMARPHMMRRHRHHRRHR</sequence>
<reference evidence="3 4" key="1">
    <citation type="journal article" date="2021" name="Front. Microbiol.">
        <title>Comprehensive Comparative Genomics and Phenotyping of Methylobacterium Species.</title>
        <authorList>
            <person name="Alessa O."/>
            <person name="Ogura Y."/>
            <person name="Fujitani Y."/>
            <person name="Takami H."/>
            <person name="Hayashi T."/>
            <person name="Sahin N."/>
            <person name="Tani A."/>
        </authorList>
    </citation>
    <scope>NUCLEOTIDE SEQUENCE [LARGE SCALE GENOMIC DNA]</scope>
    <source>
        <strain evidence="3 4">DSM 23679</strain>
    </source>
</reference>
<organism evidence="3 4">
    <name type="scientific">Methylobacterium cerastii</name>
    <dbReference type="NCBI Taxonomy" id="932741"/>
    <lineage>
        <taxon>Bacteria</taxon>
        <taxon>Pseudomonadati</taxon>
        <taxon>Pseudomonadota</taxon>
        <taxon>Alphaproteobacteria</taxon>
        <taxon>Hyphomicrobiales</taxon>
        <taxon>Methylobacteriaceae</taxon>
        <taxon>Methylobacterium</taxon>
    </lineage>
</organism>
<evidence type="ECO:0000256" key="1">
    <source>
        <dbReference type="SAM" id="MobiDB-lite"/>
    </source>
</evidence>
<dbReference type="Proteomes" id="UP001055117">
    <property type="component" value="Unassembled WGS sequence"/>
</dbReference>
<proteinExistence type="predicted"/>
<evidence type="ECO:0000256" key="2">
    <source>
        <dbReference type="SAM" id="SignalP"/>
    </source>
</evidence>
<evidence type="ECO:0000313" key="3">
    <source>
        <dbReference type="EMBL" id="GJD43489.1"/>
    </source>
</evidence>
<protein>
    <submittedName>
        <fullName evidence="3">Uncharacterized protein</fullName>
    </submittedName>
</protein>
<feature type="signal peptide" evidence="2">
    <location>
        <begin position="1"/>
        <end position="24"/>
    </location>
</feature>
<keyword evidence="4" id="KW-1185">Reference proteome</keyword>
<evidence type="ECO:0000313" key="4">
    <source>
        <dbReference type="Proteomes" id="UP001055117"/>
    </source>
</evidence>
<feature type="region of interest" description="Disordered" evidence="1">
    <location>
        <begin position="18"/>
        <end position="71"/>
    </location>
</feature>
<feature type="compositionally biased region" description="Polar residues" evidence="1">
    <location>
        <begin position="34"/>
        <end position="43"/>
    </location>
</feature>
<accession>A0ABQ4QFI3</accession>
<keyword evidence="2" id="KW-0732">Signal</keyword>
<name>A0ABQ4QFI3_9HYPH</name>
<dbReference type="RefSeq" id="WP_147751495.1">
    <property type="nucleotide sequence ID" value="NZ_BPQG01000016.1"/>
</dbReference>
<feature type="chain" id="PRO_5046378956" evidence="2">
    <location>
        <begin position="25"/>
        <end position="71"/>
    </location>
</feature>
<gene>
    <name evidence="3" type="ORF">AFCDBAGC_1341</name>
</gene>
<comment type="caution">
    <text evidence="3">The sequence shown here is derived from an EMBL/GenBank/DDBJ whole genome shotgun (WGS) entry which is preliminary data.</text>
</comment>